<name>A0ABX6T830_9SPHN</name>
<dbReference type="Pfam" id="PF09601">
    <property type="entry name" value="DUF2459"/>
    <property type="match status" value="1"/>
</dbReference>
<evidence type="ECO:0000313" key="2">
    <source>
        <dbReference type="Proteomes" id="UP000516134"/>
    </source>
</evidence>
<accession>A0ABX6T830</accession>
<organism evidence="1 2">
    <name type="scientific">Sphingomonas daechungensis</name>
    <dbReference type="NCBI Taxonomy" id="1176646"/>
    <lineage>
        <taxon>Bacteria</taxon>
        <taxon>Pseudomonadati</taxon>
        <taxon>Pseudomonadota</taxon>
        <taxon>Alphaproteobacteria</taxon>
        <taxon>Sphingomonadales</taxon>
        <taxon>Sphingomonadaceae</taxon>
        <taxon>Sphingomonas</taxon>
    </lineage>
</organism>
<gene>
    <name evidence="1" type="ORF">H9L15_04115</name>
</gene>
<evidence type="ECO:0000313" key="1">
    <source>
        <dbReference type="EMBL" id="QNP43833.1"/>
    </source>
</evidence>
<reference evidence="1 2" key="1">
    <citation type="submission" date="2020-08" db="EMBL/GenBank/DDBJ databases">
        <title>Genome sequence of Sphingomonas daechungensis KACC 18115T.</title>
        <authorList>
            <person name="Hyun D.-W."/>
            <person name="Bae J.-W."/>
        </authorList>
    </citation>
    <scope>NUCLEOTIDE SEQUENCE [LARGE SCALE GENOMIC DNA]</scope>
    <source>
        <strain evidence="1 2">KACC 18115</strain>
    </source>
</reference>
<dbReference type="RefSeq" id="WP_187715258.1">
    <property type="nucleotide sequence ID" value="NZ_CP060780.1"/>
</dbReference>
<protein>
    <submittedName>
        <fullName evidence="1">TIGR02117 family protein</fullName>
    </submittedName>
</protein>
<keyword evidence="2" id="KW-1185">Reference proteome</keyword>
<dbReference type="EMBL" id="CP060780">
    <property type="protein sequence ID" value="QNP43833.1"/>
    <property type="molecule type" value="Genomic_DNA"/>
</dbReference>
<sequence>MRRRRHRRKSSWFRRLALALAAIPLAYLVAALVGSLIPVNRSWTEPEKGVTIYIANNGIHSDIVMPAKAAGLDWTPFVPKSDFAGPSPDAQWIAFGSGEERVYLDTPRWQDIRPRTAWSAIAGGKRVMHVEWVSNADYMDRAIRLRPEEYRRLWTSIRSDFQLDGEGQPILIDHPGYGRSDAFYWATGKFHALRTCNSWAASRLRLAGVKTSLWPPFVQGLTWRYRKVSPD</sequence>
<dbReference type="InterPro" id="IPR011727">
    <property type="entry name" value="CHP02117"/>
</dbReference>
<dbReference type="NCBIfam" id="TIGR02117">
    <property type="entry name" value="chp_urease_rgn"/>
    <property type="match status" value="1"/>
</dbReference>
<proteinExistence type="predicted"/>
<dbReference type="Proteomes" id="UP000516134">
    <property type="component" value="Chromosome"/>
</dbReference>